<gene>
    <name evidence="1" type="ORF">BSTOLATCC_MIC60861</name>
</gene>
<proteinExistence type="predicted"/>
<evidence type="ECO:0000313" key="2">
    <source>
        <dbReference type="Proteomes" id="UP001162131"/>
    </source>
</evidence>
<dbReference type="InterPro" id="IPR011043">
    <property type="entry name" value="Gal_Oxase/kelch_b-propeller"/>
</dbReference>
<accession>A0AAU9KAN3</accession>
<dbReference type="SUPFAM" id="SSF50965">
    <property type="entry name" value="Galactose oxidase, central domain"/>
    <property type="match status" value="1"/>
</dbReference>
<sequence>MMNNFEVHQVKLQKPIESKILFYFENKHPQVNANAKLLSYDLESAKFSFHGNIALRAWIFILPKGDSLLVLERYKGGENLILFQFLNKQNYKASLILRRSLYRIIYCDGYIYILGYNNSRRCRVIDELGNAIKHFKWIKMPNLIYNSPHEYFSCIKYYDKFLITETYWDSLYLYDEIVNSYSQLPVILRTGCKILSVHELKIYIITFSGPIYVNVKGNLAIWNILSLNFFDFDLHTIVSSVYYGNNFYIANNGNFYKFDFGKENLEKIES</sequence>
<dbReference type="EMBL" id="CAJZBQ010000058">
    <property type="protein sequence ID" value="CAG9334241.1"/>
    <property type="molecule type" value="Genomic_DNA"/>
</dbReference>
<name>A0AAU9KAN3_9CILI</name>
<comment type="caution">
    <text evidence="1">The sequence shown here is derived from an EMBL/GenBank/DDBJ whole genome shotgun (WGS) entry which is preliminary data.</text>
</comment>
<reference evidence="1" key="1">
    <citation type="submission" date="2021-09" db="EMBL/GenBank/DDBJ databases">
        <authorList>
            <consortium name="AG Swart"/>
            <person name="Singh M."/>
            <person name="Singh A."/>
            <person name="Seah K."/>
            <person name="Emmerich C."/>
        </authorList>
    </citation>
    <scope>NUCLEOTIDE SEQUENCE</scope>
    <source>
        <strain evidence="1">ATCC30299</strain>
    </source>
</reference>
<dbReference type="Proteomes" id="UP001162131">
    <property type="component" value="Unassembled WGS sequence"/>
</dbReference>
<dbReference type="AlphaFoldDB" id="A0AAU9KAN3"/>
<organism evidence="1 2">
    <name type="scientific">Blepharisma stoltei</name>
    <dbReference type="NCBI Taxonomy" id="1481888"/>
    <lineage>
        <taxon>Eukaryota</taxon>
        <taxon>Sar</taxon>
        <taxon>Alveolata</taxon>
        <taxon>Ciliophora</taxon>
        <taxon>Postciliodesmatophora</taxon>
        <taxon>Heterotrichea</taxon>
        <taxon>Heterotrichida</taxon>
        <taxon>Blepharismidae</taxon>
        <taxon>Blepharisma</taxon>
    </lineage>
</organism>
<protein>
    <submittedName>
        <fullName evidence="1">Uncharacterized protein</fullName>
    </submittedName>
</protein>
<evidence type="ECO:0000313" key="1">
    <source>
        <dbReference type="EMBL" id="CAG9334241.1"/>
    </source>
</evidence>
<keyword evidence="2" id="KW-1185">Reference proteome</keyword>